<evidence type="ECO:0000313" key="2">
    <source>
        <dbReference type="Proteomes" id="UP000824881"/>
    </source>
</evidence>
<dbReference type="EMBL" id="WQMT02000004">
    <property type="protein sequence ID" value="KAG9223934.1"/>
    <property type="molecule type" value="Genomic_DNA"/>
</dbReference>
<sequence length="884" mass="97083">MDPYSNNQMAAQDDQHFIKGPKRKRLTKACDHCHKSKRRCDGALPCSNCYFASKTCSYTDASGRPVPAPRPFQQPDRADSSAQGSSRIPPNVPPIPPTYPPDTRYPTFPPHPQPHPPQNRNQANGYPPNVSLSPTTPSSATAATPAPAQGDHIEPPEDEGLALRKRPRPDRDGMPIDPPNATPGIIERPVQVTLDHGLTRELTNLFFTHCHPAHAIIHKPSFSTALQLNRVPIYLLHAVCALAAPLSKQLRLRTNPMRNAGRPFAQEAMSLMFDGAGRLKADPNLATAQALCLLQLHEMSVFDTSAGLTQWGTRYHDLALQIIDSLGVHAPEHPTLTPVPSPEFIHKAVEHECVRRIFWLIYVIDVMNGLYYKKRGAGWERAIAGAGMPGLGRHLILRVEEGQGTGRFTQTELKLRLPVDETSFELSVHSTLPEYLFLPGIRTQYASELGHLIRVLTIYAKIEHALDLLNDPDAHGDPPAVLQEAEIALDSWANTLPDHLRFSEQSLQVQLSMFETSSNTGAWCYCMTHVLHASAALSLNAARHRSQWAFQRPEVQWAIAHLESITNTLGGRAKNSVLLGAVIWAMVKYTKPDENKIRGWAAEHEEFTAVKMHELAQKEWRLVHSPQPRPLPYPPQVPTHQHAQSHIPSQRALPPPAPSSHQHQPSPQHPNHLPVRRLSEVRPPQSMPNNGIPVPRPPPHQHGGDVSYNNRGRSPSNSPSAYPTNHPGAKLLDEVRFFGGRGPGPMQGVERDRERDRERERTNGVVIGGSGSQSVGDSKDSRRMVHDADIDPSLGDGIYPGSRRNEALGVGSIHGEGGSQAQSLPSLKASGLLDWQQRDMANGSGQPMARSPPSSLLGGEPMDAKPTGPSSAMPPVGLSWLANE</sequence>
<reference evidence="1 2" key="1">
    <citation type="journal article" date="2021" name="Appl. Environ. Microbiol.">
        <title>Genetic linkage and physical mapping for an oyster mushroom Pleurotus cornucopiae and QTL analysis for the trait cap color.</title>
        <authorList>
            <person name="Zhang Y."/>
            <person name="Gao W."/>
            <person name="Sonnenberg A."/>
            <person name="Chen Q."/>
            <person name="Zhang J."/>
            <person name="Huang C."/>
        </authorList>
    </citation>
    <scope>NUCLEOTIDE SEQUENCE [LARGE SCALE GENOMIC DNA]</scope>
    <source>
        <strain evidence="1">CCMSSC00406</strain>
    </source>
</reference>
<gene>
    <name evidence="1" type="ORF">CCMSSC00406_0004450</name>
</gene>
<dbReference type="Proteomes" id="UP000824881">
    <property type="component" value="Unassembled WGS sequence"/>
</dbReference>
<keyword evidence="2" id="KW-1185">Reference proteome</keyword>
<name>A0ACB7J074_PLECO</name>
<organism evidence="1 2">
    <name type="scientific">Pleurotus cornucopiae</name>
    <name type="common">Cornucopia mushroom</name>
    <dbReference type="NCBI Taxonomy" id="5321"/>
    <lineage>
        <taxon>Eukaryota</taxon>
        <taxon>Fungi</taxon>
        <taxon>Dikarya</taxon>
        <taxon>Basidiomycota</taxon>
        <taxon>Agaricomycotina</taxon>
        <taxon>Agaricomycetes</taxon>
        <taxon>Agaricomycetidae</taxon>
        <taxon>Agaricales</taxon>
        <taxon>Pleurotineae</taxon>
        <taxon>Pleurotaceae</taxon>
        <taxon>Pleurotus</taxon>
    </lineage>
</organism>
<comment type="caution">
    <text evidence="1">The sequence shown here is derived from an EMBL/GenBank/DDBJ whole genome shotgun (WGS) entry which is preliminary data.</text>
</comment>
<evidence type="ECO:0000313" key="1">
    <source>
        <dbReference type="EMBL" id="KAG9223934.1"/>
    </source>
</evidence>
<accession>A0ACB7J074</accession>
<protein>
    <submittedName>
        <fullName evidence="1">Uncharacterized protein</fullName>
    </submittedName>
</protein>
<proteinExistence type="predicted"/>